<dbReference type="AlphaFoldDB" id="A0A9X3NFQ5"/>
<gene>
    <name evidence="1" type="ORF">OJ997_29440</name>
</gene>
<proteinExistence type="predicted"/>
<evidence type="ECO:0000313" key="1">
    <source>
        <dbReference type="EMBL" id="MDA0184464.1"/>
    </source>
</evidence>
<comment type="caution">
    <text evidence="1">The sequence shown here is derived from an EMBL/GenBank/DDBJ whole genome shotgun (WGS) entry which is preliminary data.</text>
</comment>
<evidence type="ECO:0000313" key="2">
    <source>
        <dbReference type="Proteomes" id="UP001147653"/>
    </source>
</evidence>
<accession>A0A9X3NFQ5</accession>
<protein>
    <submittedName>
        <fullName evidence="1">Uncharacterized protein</fullName>
    </submittedName>
</protein>
<keyword evidence="2" id="KW-1185">Reference proteome</keyword>
<reference evidence="1" key="1">
    <citation type="submission" date="2022-10" db="EMBL/GenBank/DDBJ databases">
        <title>The WGS of Solirubrobacter phytolaccae KCTC 29190.</title>
        <authorList>
            <person name="Jiang Z."/>
        </authorList>
    </citation>
    <scope>NUCLEOTIDE SEQUENCE</scope>
    <source>
        <strain evidence="1">KCTC 29190</strain>
    </source>
</reference>
<dbReference type="EMBL" id="JAPDDP010000076">
    <property type="protein sequence ID" value="MDA0184464.1"/>
    <property type="molecule type" value="Genomic_DNA"/>
</dbReference>
<dbReference type="Proteomes" id="UP001147653">
    <property type="component" value="Unassembled WGS sequence"/>
</dbReference>
<name>A0A9X3NFQ5_9ACTN</name>
<sequence length="184" mass="19985">MRVLVAVFCTLLLVGCGGSNPVEKSFGGLTEGDMQAVQSVSTSLQSLSTDIATIQAELTAENITGARSAIDATAPKLDQADDKTLDLDNSDLRTTLQDYVTTTRELVGSFDRWVAYFEDDSTLRDEALENDLLGDIDAAATDMRKADQAFLNRLLDNASPEQRKEIRARYRDALERLTDSAGGS</sequence>
<organism evidence="1 2">
    <name type="scientific">Solirubrobacter phytolaccae</name>
    <dbReference type="NCBI Taxonomy" id="1404360"/>
    <lineage>
        <taxon>Bacteria</taxon>
        <taxon>Bacillati</taxon>
        <taxon>Actinomycetota</taxon>
        <taxon>Thermoleophilia</taxon>
        <taxon>Solirubrobacterales</taxon>
        <taxon>Solirubrobacteraceae</taxon>
        <taxon>Solirubrobacter</taxon>
    </lineage>
</organism>
<dbReference type="PROSITE" id="PS51257">
    <property type="entry name" value="PROKAR_LIPOPROTEIN"/>
    <property type="match status" value="1"/>
</dbReference>